<dbReference type="SUPFAM" id="SSF48264">
    <property type="entry name" value="Cytochrome P450"/>
    <property type="match status" value="1"/>
</dbReference>
<dbReference type="GO" id="GO:0005506">
    <property type="term" value="F:iron ion binding"/>
    <property type="evidence" value="ECO:0007669"/>
    <property type="project" value="InterPro"/>
</dbReference>
<dbReference type="EMBL" id="JASBNA010000071">
    <property type="protein sequence ID" value="KAK7678459.1"/>
    <property type="molecule type" value="Genomic_DNA"/>
</dbReference>
<dbReference type="GO" id="GO:0016705">
    <property type="term" value="F:oxidoreductase activity, acting on paired donors, with incorporation or reduction of molecular oxygen"/>
    <property type="evidence" value="ECO:0007669"/>
    <property type="project" value="InterPro"/>
</dbReference>
<name>A0AAW0FJW4_9APHY</name>
<dbReference type="Proteomes" id="UP001385951">
    <property type="component" value="Unassembled WGS sequence"/>
</dbReference>
<gene>
    <name evidence="1" type="ORF">QCA50_018519</name>
</gene>
<comment type="caution">
    <text evidence="1">The sequence shown here is derived from an EMBL/GenBank/DDBJ whole genome shotgun (WGS) entry which is preliminary data.</text>
</comment>
<reference evidence="1 2" key="1">
    <citation type="submission" date="2022-09" db="EMBL/GenBank/DDBJ databases">
        <authorList>
            <person name="Palmer J.M."/>
        </authorList>
    </citation>
    <scope>NUCLEOTIDE SEQUENCE [LARGE SCALE GENOMIC DNA]</scope>
    <source>
        <strain evidence="1 2">DSM 7382</strain>
    </source>
</reference>
<evidence type="ECO:0000313" key="2">
    <source>
        <dbReference type="Proteomes" id="UP001385951"/>
    </source>
</evidence>
<dbReference type="AlphaFoldDB" id="A0AAW0FJW4"/>
<accession>A0AAW0FJW4</accession>
<dbReference type="GO" id="GO:0004497">
    <property type="term" value="F:monooxygenase activity"/>
    <property type="evidence" value="ECO:0007669"/>
    <property type="project" value="InterPro"/>
</dbReference>
<sequence>MGGLFRLDQDLWQRDVLEVTYAPRHRSGISTSCLRSHGTTVCHLLGQTDFHHRWTDRVFAAMRYSPKWRAYRKTFHQHFNQNEVHTFQPIKLRECRAFFGHTIGFSQTESLGQHIQQIDTAIIIKIGYDMSTQVAPRPWAIPTPAVVSCSDTGNDVHEEL</sequence>
<keyword evidence="2" id="KW-1185">Reference proteome</keyword>
<proteinExistence type="predicted"/>
<organism evidence="1 2">
    <name type="scientific">Cerrena zonata</name>
    <dbReference type="NCBI Taxonomy" id="2478898"/>
    <lineage>
        <taxon>Eukaryota</taxon>
        <taxon>Fungi</taxon>
        <taxon>Dikarya</taxon>
        <taxon>Basidiomycota</taxon>
        <taxon>Agaricomycotina</taxon>
        <taxon>Agaricomycetes</taxon>
        <taxon>Polyporales</taxon>
        <taxon>Cerrenaceae</taxon>
        <taxon>Cerrena</taxon>
    </lineage>
</organism>
<dbReference type="InterPro" id="IPR036396">
    <property type="entry name" value="Cyt_P450_sf"/>
</dbReference>
<protein>
    <submittedName>
        <fullName evidence="1">Uncharacterized protein</fullName>
    </submittedName>
</protein>
<dbReference type="GO" id="GO:0020037">
    <property type="term" value="F:heme binding"/>
    <property type="evidence" value="ECO:0007669"/>
    <property type="project" value="InterPro"/>
</dbReference>
<evidence type="ECO:0000313" key="1">
    <source>
        <dbReference type="EMBL" id="KAK7678459.1"/>
    </source>
</evidence>